<dbReference type="RefSeq" id="WP_189653081.1">
    <property type="nucleotide sequence ID" value="NZ_BMRC01000035.1"/>
</dbReference>
<organism evidence="1 2">
    <name type="scientific">Nonomuraea spiralis</name>
    <dbReference type="NCBI Taxonomy" id="46182"/>
    <lineage>
        <taxon>Bacteria</taxon>
        <taxon>Bacillati</taxon>
        <taxon>Actinomycetota</taxon>
        <taxon>Actinomycetes</taxon>
        <taxon>Streptosporangiales</taxon>
        <taxon>Streptosporangiaceae</taxon>
        <taxon>Nonomuraea</taxon>
    </lineage>
</organism>
<evidence type="ECO:0000313" key="1">
    <source>
        <dbReference type="EMBL" id="MFB9207158.1"/>
    </source>
</evidence>
<gene>
    <name evidence="1" type="ORF">ACFFV7_38625</name>
</gene>
<keyword evidence="2" id="KW-1185">Reference proteome</keyword>
<protein>
    <submittedName>
        <fullName evidence="1">Uncharacterized protein</fullName>
    </submittedName>
</protein>
<dbReference type="Proteomes" id="UP001589647">
    <property type="component" value="Unassembled WGS sequence"/>
</dbReference>
<evidence type="ECO:0000313" key="2">
    <source>
        <dbReference type="Proteomes" id="UP001589647"/>
    </source>
</evidence>
<proteinExistence type="predicted"/>
<name>A0ABV5IRI4_9ACTN</name>
<accession>A0ABV5IRI4</accession>
<reference evidence="1 2" key="1">
    <citation type="submission" date="2024-09" db="EMBL/GenBank/DDBJ databases">
        <authorList>
            <person name="Sun Q."/>
            <person name="Mori K."/>
        </authorList>
    </citation>
    <scope>NUCLEOTIDE SEQUENCE [LARGE SCALE GENOMIC DNA]</scope>
    <source>
        <strain evidence="1 2">CCM 3426</strain>
    </source>
</reference>
<comment type="caution">
    <text evidence="1">The sequence shown here is derived from an EMBL/GenBank/DDBJ whole genome shotgun (WGS) entry which is preliminary data.</text>
</comment>
<dbReference type="EMBL" id="JBHMEI010000046">
    <property type="protein sequence ID" value="MFB9207158.1"/>
    <property type="molecule type" value="Genomic_DNA"/>
</dbReference>
<sequence>MEAFEVRQDPHLGCRVCPLPVPRRVAELVPRGHRVDWPTWLDHGPRMLRHVLDLCRLRTARGLAVLSWLAGGPQPDELDWLWDARRLTGPRQERMYGAAAAVPDPVLGLVTANWTWVLDTCHGGRVTAAYLAGTAYPGDGHAAADATMTLFQTYDRHPEARPAIAAAWATGRVTADWCKAAELHAAYGGRPPVFTYPRAARPAVAGIRPWIERLFRLR</sequence>